<dbReference type="Gene3D" id="3.30.420.10">
    <property type="entry name" value="Ribonuclease H-like superfamily/Ribonuclease H"/>
    <property type="match status" value="1"/>
</dbReference>
<keyword evidence="1" id="KW-0963">Cytoplasm</keyword>
<dbReference type="SUPFAM" id="SSF53098">
    <property type="entry name" value="Ribonuclease H-like"/>
    <property type="match status" value="1"/>
</dbReference>
<dbReference type="InterPro" id="IPR037056">
    <property type="entry name" value="RNase_H1_N_sf"/>
</dbReference>
<keyword evidence="1" id="KW-0479">Metal-binding</keyword>
<dbReference type="EC" id="3.1.26.4" evidence="1"/>
<keyword evidence="1" id="KW-0460">Magnesium</keyword>
<keyword evidence="5" id="KW-1185">Reference proteome</keyword>
<feature type="compositionally biased region" description="Low complexity" evidence="2">
    <location>
        <begin position="62"/>
        <end position="78"/>
    </location>
</feature>
<comment type="function">
    <text evidence="1">Endonuclease that specifically degrades the RNA of RNA-DNA hybrids.</text>
</comment>
<dbReference type="PROSITE" id="PS50879">
    <property type="entry name" value="RNASE_H_1"/>
    <property type="match status" value="1"/>
</dbReference>
<protein>
    <recommendedName>
        <fullName evidence="1">Ribonuclease H</fullName>
        <ecNumber evidence="1">3.1.26.4</ecNumber>
    </recommendedName>
</protein>
<comment type="catalytic activity">
    <reaction evidence="1">
        <text>Endonucleolytic cleavage to 5'-phosphomonoester.</text>
        <dbReference type="EC" id="3.1.26.4"/>
    </reaction>
</comment>
<dbReference type="InterPro" id="IPR017290">
    <property type="entry name" value="RNase_H_bac"/>
</dbReference>
<evidence type="ECO:0000256" key="2">
    <source>
        <dbReference type="SAM" id="MobiDB-lite"/>
    </source>
</evidence>
<keyword evidence="1" id="KW-0255">Endonuclease</keyword>
<feature type="domain" description="RNase H type-1" evidence="3">
    <location>
        <begin position="97"/>
        <end position="231"/>
    </location>
</feature>
<comment type="similarity">
    <text evidence="1">Belongs to the RNase H family.</text>
</comment>
<dbReference type="InterPro" id="IPR011320">
    <property type="entry name" value="RNase_H1_N"/>
</dbReference>
<sequence>MAGSKHYVVWVGRKPGVYSVWAECQKQTNGFEGAKFKSFESKAAADSAFRDGWEKHWGKSSGGSKAAGSGAGAGASASNRFRSAGRTSSAATQEVGEIDYDSISVDVGTRGNPGPVEYKGVDTRTGEVLFSVGPIPMGTNNLGEFLAIVHALRYTQERGSTSTIYSDSMNAMKWLREKKVATTLVRNASTAEIWRLVDEAEAWLRTNRYDNKVLKWQTKLWGEIKADYGRK</sequence>
<dbReference type="Gene3D" id="3.40.970.10">
    <property type="entry name" value="Ribonuclease H1, N-terminal domain"/>
    <property type="match status" value="1"/>
</dbReference>
<gene>
    <name evidence="4" type="ORF">H8B09_21190</name>
</gene>
<proteinExistence type="inferred from homology"/>
<dbReference type="InterPro" id="IPR002156">
    <property type="entry name" value="RNaseH_domain"/>
</dbReference>
<dbReference type="InterPro" id="IPR012337">
    <property type="entry name" value="RNaseH-like_sf"/>
</dbReference>
<feature type="region of interest" description="Disordered" evidence="2">
    <location>
        <begin position="56"/>
        <end position="92"/>
    </location>
</feature>
<evidence type="ECO:0000313" key="4">
    <source>
        <dbReference type="EMBL" id="MBD3921297.1"/>
    </source>
</evidence>
<reference evidence="4 5" key="1">
    <citation type="submission" date="2020-09" db="EMBL/GenBank/DDBJ databases">
        <title>Paenibacillus sp. strain PR3 16S rRNA gene Genome sequencing and assembly.</title>
        <authorList>
            <person name="Kim J."/>
        </authorList>
    </citation>
    <scope>NUCLEOTIDE SEQUENCE [LARGE SCALE GENOMIC DNA]</scope>
    <source>
        <strain evidence="4 5">PR3</strain>
    </source>
</reference>
<dbReference type="Proteomes" id="UP000609346">
    <property type="component" value="Unassembled WGS sequence"/>
</dbReference>
<evidence type="ECO:0000259" key="3">
    <source>
        <dbReference type="PROSITE" id="PS50879"/>
    </source>
</evidence>
<dbReference type="PIRSF" id="PIRSF037839">
    <property type="entry name" value="Ribonuclease_H"/>
    <property type="match status" value="1"/>
</dbReference>
<dbReference type="NCBIfam" id="NF046109">
    <property type="entry name" value="RNaseH_Halikb"/>
    <property type="match status" value="1"/>
</dbReference>
<keyword evidence="1" id="KW-0540">Nuclease</keyword>
<dbReference type="SUPFAM" id="SSF55658">
    <property type="entry name" value="L9 N-domain-like"/>
    <property type="match status" value="1"/>
</dbReference>
<organism evidence="4 5">
    <name type="scientific">Paenibacillus terricola</name>
    <dbReference type="NCBI Taxonomy" id="2763503"/>
    <lineage>
        <taxon>Bacteria</taxon>
        <taxon>Bacillati</taxon>
        <taxon>Bacillota</taxon>
        <taxon>Bacilli</taxon>
        <taxon>Bacillales</taxon>
        <taxon>Paenibacillaceae</taxon>
        <taxon>Paenibacillus</taxon>
    </lineage>
</organism>
<comment type="subcellular location">
    <subcellularLocation>
        <location evidence="1">Cytoplasm</location>
    </subcellularLocation>
</comment>
<evidence type="ECO:0000256" key="1">
    <source>
        <dbReference type="PIRNR" id="PIRNR037839"/>
    </source>
</evidence>
<feature type="compositionally biased region" description="Polar residues" evidence="2">
    <location>
        <begin position="79"/>
        <end position="92"/>
    </location>
</feature>
<dbReference type="Pfam" id="PF01693">
    <property type="entry name" value="Cauli_VI"/>
    <property type="match status" value="1"/>
</dbReference>
<dbReference type="EMBL" id="JACXZA010000005">
    <property type="protein sequence ID" value="MBD3921297.1"/>
    <property type="molecule type" value="Genomic_DNA"/>
</dbReference>
<name>A0ABR8MZD4_9BACL</name>
<accession>A0ABR8MZD4</accession>
<keyword evidence="1" id="KW-0378">Hydrolase</keyword>
<dbReference type="InterPro" id="IPR009027">
    <property type="entry name" value="Ribosomal_bL9/RNase_H1_N"/>
</dbReference>
<dbReference type="RefSeq" id="WP_191205560.1">
    <property type="nucleotide sequence ID" value="NZ_JACXZA010000005.1"/>
</dbReference>
<dbReference type="InterPro" id="IPR036397">
    <property type="entry name" value="RNaseH_sf"/>
</dbReference>
<comment type="caution">
    <text evidence="4">The sequence shown here is derived from an EMBL/GenBank/DDBJ whole genome shotgun (WGS) entry which is preliminary data.</text>
</comment>
<evidence type="ECO:0000313" key="5">
    <source>
        <dbReference type="Proteomes" id="UP000609346"/>
    </source>
</evidence>